<dbReference type="GO" id="GO:0070578">
    <property type="term" value="C:RISC-loading complex"/>
    <property type="evidence" value="ECO:0007669"/>
    <property type="project" value="TreeGrafter"/>
</dbReference>
<keyword evidence="5" id="KW-1185">Reference proteome</keyword>
<feature type="domain" description="DRBM" evidence="3">
    <location>
        <begin position="100"/>
        <end position="168"/>
    </location>
</feature>
<dbReference type="SMART" id="SM00358">
    <property type="entry name" value="DSRM"/>
    <property type="match status" value="2"/>
</dbReference>
<feature type="domain" description="DRBM" evidence="3">
    <location>
        <begin position="5"/>
        <end position="69"/>
    </location>
</feature>
<dbReference type="PANTHER" id="PTHR46205:SF4">
    <property type="entry name" value="LD06392P"/>
    <property type="match status" value="1"/>
</dbReference>
<sequence>MDKKSAVSSLQEFCAKSKTPVPKYDYIDGEDGGYVCKIILMEIEAYGNGRSKRDSKHLAAANMLKKLRTIPGLSEHMETDGNGFDNGSDLYDELKNLNRDMVKELRDYCVRHETPLPFIEIVQQSGTPDAPEFVACCTVASVKRYGKSDKKKDARQRAAIEMLSIISADSNMFGNMQVVSTKLTDVSAAPADAINEVEAERRLLFTTYRELTDSGHAEFSGRKLCDAHNYYKNFFPHLKKAAFDVINSEDYENEKDQLMDLLSALNITADISIVPSTNNQVIVKVELDVDFHRVFLEVEDRIYGHMIGYFKDMLV</sequence>
<dbReference type="EMBL" id="AP029264">
    <property type="protein sequence ID" value="BFF95695.1"/>
    <property type="molecule type" value="Genomic_DNA"/>
</dbReference>
<dbReference type="CDD" id="cd00048">
    <property type="entry name" value="DSRM_SF"/>
    <property type="match status" value="2"/>
</dbReference>
<evidence type="ECO:0000259" key="3">
    <source>
        <dbReference type="PROSITE" id="PS50137"/>
    </source>
</evidence>
<dbReference type="Pfam" id="PF00035">
    <property type="entry name" value="dsrm"/>
    <property type="match status" value="2"/>
</dbReference>
<evidence type="ECO:0000313" key="4">
    <source>
        <dbReference type="EMBL" id="BFF95695.1"/>
    </source>
</evidence>
<dbReference type="GO" id="GO:0005737">
    <property type="term" value="C:cytoplasm"/>
    <property type="evidence" value="ECO:0007669"/>
    <property type="project" value="TreeGrafter"/>
</dbReference>
<dbReference type="PANTHER" id="PTHR46205">
    <property type="entry name" value="LOQUACIOUS, ISOFORM B"/>
    <property type="match status" value="1"/>
</dbReference>
<dbReference type="GO" id="GO:0005634">
    <property type="term" value="C:nucleus"/>
    <property type="evidence" value="ECO:0007669"/>
    <property type="project" value="TreeGrafter"/>
</dbReference>
<dbReference type="GO" id="GO:0003725">
    <property type="term" value="F:double-stranded RNA binding"/>
    <property type="evidence" value="ECO:0007669"/>
    <property type="project" value="TreeGrafter"/>
</dbReference>
<evidence type="ECO:0000256" key="1">
    <source>
        <dbReference type="ARBA" id="ARBA00022884"/>
    </source>
</evidence>
<reference evidence="4 5" key="1">
    <citation type="submission" date="2024-02" db="EMBL/GenBank/DDBJ databases">
        <title>A chromosome-level genome assembly of Drosophila madeirensis, a fruit fly species endemic to Madeira island.</title>
        <authorList>
            <person name="Tomihara K."/>
            <person name="Llopart A."/>
            <person name="Yamamoto D."/>
        </authorList>
    </citation>
    <scope>NUCLEOTIDE SEQUENCE [LARGE SCALE GENOMIC DNA]</scope>
    <source>
        <strain evidence="4 5">RF1</strain>
    </source>
</reference>
<accession>A0AAU9FJ49</accession>
<dbReference type="Gene3D" id="3.30.160.20">
    <property type="match status" value="2"/>
</dbReference>
<dbReference type="AlphaFoldDB" id="A0AAU9FJ49"/>
<dbReference type="GO" id="GO:0016442">
    <property type="term" value="C:RISC complex"/>
    <property type="evidence" value="ECO:0007669"/>
    <property type="project" value="TreeGrafter"/>
</dbReference>
<dbReference type="SUPFAM" id="SSF54768">
    <property type="entry name" value="dsRNA-binding domain-like"/>
    <property type="match status" value="2"/>
</dbReference>
<evidence type="ECO:0000313" key="5">
    <source>
        <dbReference type="Proteomes" id="UP001500889"/>
    </source>
</evidence>
<dbReference type="InterPro" id="IPR051247">
    <property type="entry name" value="RLC_Component"/>
</dbReference>
<organism evidence="4 5">
    <name type="scientific">Drosophila madeirensis</name>
    <name type="common">Fruit fly</name>
    <dbReference type="NCBI Taxonomy" id="30013"/>
    <lineage>
        <taxon>Eukaryota</taxon>
        <taxon>Metazoa</taxon>
        <taxon>Ecdysozoa</taxon>
        <taxon>Arthropoda</taxon>
        <taxon>Hexapoda</taxon>
        <taxon>Insecta</taxon>
        <taxon>Pterygota</taxon>
        <taxon>Neoptera</taxon>
        <taxon>Endopterygota</taxon>
        <taxon>Diptera</taxon>
        <taxon>Brachycera</taxon>
        <taxon>Muscomorpha</taxon>
        <taxon>Ephydroidea</taxon>
        <taxon>Drosophilidae</taxon>
        <taxon>Drosophila</taxon>
        <taxon>Sophophora</taxon>
    </lineage>
</organism>
<protein>
    <recommendedName>
        <fullName evidence="3">DRBM domain-containing protein</fullName>
    </recommendedName>
</protein>
<dbReference type="PROSITE" id="PS50137">
    <property type="entry name" value="DS_RBD"/>
    <property type="match status" value="2"/>
</dbReference>
<dbReference type="GO" id="GO:0070920">
    <property type="term" value="P:regulation of regulatory ncRNA processing"/>
    <property type="evidence" value="ECO:0007669"/>
    <property type="project" value="TreeGrafter"/>
</dbReference>
<keyword evidence="1 2" id="KW-0694">RNA-binding</keyword>
<dbReference type="InterPro" id="IPR014720">
    <property type="entry name" value="dsRBD_dom"/>
</dbReference>
<dbReference type="GO" id="GO:0035197">
    <property type="term" value="F:siRNA binding"/>
    <property type="evidence" value="ECO:0007669"/>
    <property type="project" value="TreeGrafter"/>
</dbReference>
<evidence type="ECO:0000256" key="2">
    <source>
        <dbReference type="PROSITE-ProRule" id="PRU00266"/>
    </source>
</evidence>
<proteinExistence type="predicted"/>
<dbReference type="GO" id="GO:0030422">
    <property type="term" value="P:siRNA processing"/>
    <property type="evidence" value="ECO:0007669"/>
    <property type="project" value="TreeGrafter"/>
</dbReference>
<name>A0AAU9FJ49_DROMD</name>
<dbReference type="Proteomes" id="UP001500889">
    <property type="component" value="Chromosome U"/>
</dbReference>
<gene>
    <name evidence="4" type="ORF">DMAD_13043</name>
</gene>